<keyword evidence="5 6" id="KW-0819">tRNA processing</keyword>
<dbReference type="PANTHER" id="PTHR47739:SF1">
    <property type="entry name" value="TRNA1(VAL) (ADENINE(37)-N6)-METHYLTRANSFERASE"/>
    <property type="match status" value="1"/>
</dbReference>
<comment type="subcellular location">
    <subcellularLocation>
        <location evidence="6">Cytoplasm</location>
    </subcellularLocation>
</comment>
<evidence type="ECO:0000256" key="6">
    <source>
        <dbReference type="HAMAP-Rule" id="MF_01872"/>
    </source>
</evidence>
<keyword evidence="1 6" id="KW-0963">Cytoplasm</keyword>
<dbReference type="Pfam" id="PF05175">
    <property type="entry name" value="MTS"/>
    <property type="match status" value="1"/>
</dbReference>
<keyword evidence="2 6" id="KW-0489">Methyltransferase</keyword>
<dbReference type="InterPro" id="IPR029063">
    <property type="entry name" value="SAM-dependent_MTases_sf"/>
</dbReference>
<feature type="domain" description="Methyltransferase small" evidence="7">
    <location>
        <begin position="36"/>
        <end position="126"/>
    </location>
</feature>
<accession>A0A2S7VW07</accession>
<evidence type="ECO:0000256" key="4">
    <source>
        <dbReference type="ARBA" id="ARBA00022691"/>
    </source>
</evidence>
<dbReference type="AlphaFoldDB" id="A0A2S7VW07"/>
<evidence type="ECO:0000256" key="5">
    <source>
        <dbReference type="ARBA" id="ARBA00022694"/>
    </source>
</evidence>
<dbReference type="OrthoDB" id="5383291at2"/>
<protein>
    <recommendedName>
        <fullName evidence="6">tRNA1(Val) (adenine(37)-N6)-methyltransferase</fullName>
        <ecNumber evidence="6">2.1.1.223</ecNumber>
    </recommendedName>
    <alternativeName>
        <fullName evidence="6">tRNA m6A37 methyltransferase</fullName>
    </alternativeName>
</protein>
<evidence type="ECO:0000313" key="9">
    <source>
        <dbReference type="Proteomes" id="UP000238730"/>
    </source>
</evidence>
<keyword evidence="3 6" id="KW-0808">Transferase</keyword>
<comment type="caution">
    <text evidence="8">The sequence shown here is derived from an EMBL/GenBank/DDBJ whole genome shotgun (WGS) entry which is preliminary data.</text>
</comment>
<dbReference type="HAMAP" id="MF_01872">
    <property type="entry name" value="tRNA_methyltr_YfiC"/>
    <property type="match status" value="1"/>
</dbReference>
<dbReference type="SUPFAM" id="SSF53335">
    <property type="entry name" value="S-adenosyl-L-methionine-dependent methyltransferases"/>
    <property type="match status" value="1"/>
</dbReference>
<dbReference type="GO" id="GO:0032259">
    <property type="term" value="P:methylation"/>
    <property type="evidence" value="ECO:0007669"/>
    <property type="project" value="UniProtKB-KW"/>
</dbReference>
<gene>
    <name evidence="8" type="ORF">BTO08_00755</name>
</gene>
<dbReference type="CDD" id="cd02440">
    <property type="entry name" value="AdoMet_MTases"/>
    <property type="match status" value="1"/>
</dbReference>
<dbReference type="InterPro" id="IPR007848">
    <property type="entry name" value="Small_mtfrase_dom"/>
</dbReference>
<dbReference type="InterPro" id="IPR050210">
    <property type="entry name" value="tRNA_Adenine-N(6)_MTase"/>
</dbReference>
<reference evidence="8 9" key="1">
    <citation type="submission" date="2016-12" db="EMBL/GenBank/DDBJ databases">
        <title>Diversity of luminous bacteria.</title>
        <authorList>
            <person name="Yoshizawa S."/>
            <person name="Kogure K."/>
        </authorList>
    </citation>
    <scope>NUCLEOTIDE SEQUENCE [LARGE SCALE GENOMIC DNA]</scope>
    <source>
        <strain evidence="8 9">LC1-200</strain>
    </source>
</reference>
<dbReference type="RefSeq" id="WP_105059506.1">
    <property type="nucleotide sequence ID" value="NZ_MSCJ01000001.1"/>
</dbReference>
<dbReference type="Proteomes" id="UP000238730">
    <property type="component" value="Unassembled WGS sequence"/>
</dbReference>
<keyword evidence="4 6" id="KW-0949">S-adenosyl-L-methionine</keyword>
<dbReference type="PROSITE" id="PS00092">
    <property type="entry name" value="N6_MTASE"/>
    <property type="match status" value="1"/>
</dbReference>
<dbReference type="Gene3D" id="3.40.50.150">
    <property type="entry name" value="Vaccinia Virus protein VP39"/>
    <property type="match status" value="1"/>
</dbReference>
<comment type="catalytic activity">
    <reaction evidence="6">
        <text>adenosine(37) in tRNA1(Val) + S-adenosyl-L-methionine = N(6)-methyladenosine(37) in tRNA1(Val) + S-adenosyl-L-homocysteine + H(+)</text>
        <dbReference type="Rhea" id="RHEA:43160"/>
        <dbReference type="Rhea" id="RHEA-COMP:10369"/>
        <dbReference type="Rhea" id="RHEA-COMP:10370"/>
        <dbReference type="ChEBI" id="CHEBI:15378"/>
        <dbReference type="ChEBI" id="CHEBI:57856"/>
        <dbReference type="ChEBI" id="CHEBI:59789"/>
        <dbReference type="ChEBI" id="CHEBI:74411"/>
        <dbReference type="ChEBI" id="CHEBI:74449"/>
        <dbReference type="EC" id="2.1.1.223"/>
    </reaction>
</comment>
<dbReference type="InterPro" id="IPR002052">
    <property type="entry name" value="DNA_methylase_N6_adenine_CS"/>
</dbReference>
<dbReference type="GO" id="GO:0008033">
    <property type="term" value="P:tRNA processing"/>
    <property type="evidence" value="ECO:0007669"/>
    <property type="project" value="UniProtKB-UniRule"/>
</dbReference>
<evidence type="ECO:0000259" key="7">
    <source>
        <dbReference type="Pfam" id="PF05175"/>
    </source>
</evidence>
<name>A0A2S7VW07_PHOAN</name>
<dbReference type="InterPro" id="IPR022882">
    <property type="entry name" value="tRNA_adenine-N6_MeTrfase"/>
</dbReference>
<comment type="similarity">
    <text evidence="6">Belongs to the methyltransferase superfamily. tRNA (adenine-N(6)-)-methyltransferase family.</text>
</comment>
<dbReference type="GO" id="GO:0005737">
    <property type="term" value="C:cytoplasm"/>
    <property type="evidence" value="ECO:0007669"/>
    <property type="project" value="UniProtKB-SubCell"/>
</dbReference>
<dbReference type="PANTHER" id="PTHR47739">
    <property type="entry name" value="TRNA1(VAL) (ADENINE(37)-N6)-METHYLTRANSFERASE"/>
    <property type="match status" value="1"/>
</dbReference>
<comment type="function">
    <text evidence="6">Specifically methylates the adenine in position 37 of tRNA(1)(Val) (anticodon cmo5UAC).</text>
</comment>
<evidence type="ECO:0000256" key="3">
    <source>
        <dbReference type="ARBA" id="ARBA00022679"/>
    </source>
</evidence>
<dbReference type="GO" id="GO:0016430">
    <property type="term" value="F:tRNA (adenine-N6)-methyltransferase activity"/>
    <property type="evidence" value="ECO:0007669"/>
    <property type="project" value="UniProtKB-UniRule"/>
</dbReference>
<dbReference type="EMBL" id="MSCJ01000001">
    <property type="protein sequence ID" value="PQJ66055.1"/>
    <property type="molecule type" value="Genomic_DNA"/>
</dbReference>
<proteinExistence type="inferred from homology"/>
<dbReference type="GO" id="GO:0003676">
    <property type="term" value="F:nucleic acid binding"/>
    <property type="evidence" value="ECO:0007669"/>
    <property type="project" value="InterPro"/>
</dbReference>
<organism evidence="8 9">
    <name type="scientific">Photobacterium angustum</name>
    <dbReference type="NCBI Taxonomy" id="661"/>
    <lineage>
        <taxon>Bacteria</taxon>
        <taxon>Pseudomonadati</taxon>
        <taxon>Pseudomonadota</taxon>
        <taxon>Gammaproteobacteria</taxon>
        <taxon>Vibrionales</taxon>
        <taxon>Vibrionaceae</taxon>
        <taxon>Photobacterium</taxon>
    </lineage>
</organism>
<sequence>MSRGFSFKQFHVNDLGCGMPISTDGILLGAWAAMPQQGRVVDIGTGSGLLALMAAQRTSTLALPITIEAIEIDPQAAAAARQNFINSPWHQHLQCIEQDVTEWRHTQPANSVNAIVCNPPYFNFGQQAEQSHRATARHTDTFSHQQLLKTLQWLLTEEGIASIILPSYEGQRLIEAAAEYHLHCIERCDVQSTEKKAPIRLLLQLSKKKQTCYSSHLCIHKDGDYSIEFKALTKEFYLKM</sequence>
<evidence type="ECO:0000256" key="1">
    <source>
        <dbReference type="ARBA" id="ARBA00022490"/>
    </source>
</evidence>
<evidence type="ECO:0000256" key="2">
    <source>
        <dbReference type="ARBA" id="ARBA00022603"/>
    </source>
</evidence>
<evidence type="ECO:0000313" key="8">
    <source>
        <dbReference type="EMBL" id="PQJ66055.1"/>
    </source>
</evidence>
<dbReference type="EC" id="2.1.1.223" evidence="6"/>